<evidence type="ECO:0000256" key="1">
    <source>
        <dbReference type="ARBA" id="ARBA00023015"/>
    </source>
</evidence>
<name>A0A644TM28_9ZZZZ</name>
<evidence type="ECO:0000313" key="6">
    <source>
        <dbReference type="EMBL" id="MPL67709.1"/>
    </source>
</evidence>
<dbReference type="InterPro" id="IPR028082">
    <property type="entry name" value="Peripla_BP_I"/>
</dbReference>
<dbReference type="SUPFAM" id="SSF53822">
    <property type="entry name" value="Periplasmic binding protein-like I"/>
    <property type="match status" value="1"/>
</dbReference>
<dbReference type="Gene3D" id="3.40.50.2300">
    <property type="match status" value="2"/>
</dbReference>
<proteinExistence type="predicted"/>
<dbReference type="CDD" id="cd00093">
    <property type="entry name" value="HTH_XRE"/>
    <property type="match status" value="1"/>
</dbReference>
<feature type="domain" description="HTH cro/C1-type" evidence="5">
    <location>
        <begin position="11"/>
        <end position="53"/>
    </location>
</feature>
<comment type="caution">
    <text evidence="6">The sequence shown here is derived from an EMBL/GenBank/DDBJ whole genome shotgun (WGS) entry which is preliminary data.</text>
</comment>
<accession>A0A644TM28</accession>
<dbReference type="InterPro" id="IPR010982">
    <property type="entry name" value="Lambda_DNA-bd_dom_sf"/>
</dbReference>
<organism evidence="6">
    <name type="scientific">bioreactor metagenome</name>
    <dbReference type="NCBI Taxonomy" id="1076179"/>
    <lineage>
        <taxon>unclassified sequences</taxon>
        <taxon>metagenomes</taxon>
        <taxon>ecological metagenomes</taxon>
    </lineage>
</organism>
<dbReference type="InterPro" id="IPR000843">
    <property type="entry name" value="HTH_LacI"/>
</dbReference>
<keyword evidence="3" id="KW-0804">Transcription</keyword>
<dbReference type="AlphaFoldDB" id="A0A644TM28"/>
<dbReference type="SMART" id="SM00354">
    <property type="entry name" value="HTH_LACI"/>
    <property type="match status" value="1"/>
</dbReference>
<dbReference type="EMBL" id="VSSQ01000038">
    <property type="protein sequence ID" value="MPL67709.1"/>
    <property type="molecule type" value="Genomic_DNA"/>
</dbReference>
<evidence type="ECO:0000256" key="2">
    <source>
        <dbReference type="ARBA" id="ARBA00023125"/>
    </source>
</evidence>
<dbReference type="Gene3D" id="1.10.260.40">
    <property type="entry name" value="lambda repressor-like DNA-binding domains"/>
    <property type="match status" value="1"/>
</dbReference>
<evidence type="ECO:0000259" key="4">
    <source>
        <dbReference type="PROSITE" id="PS50932"/>
    </source>
</evidence>
<evidence type="ECO:0000259" key="5">
    <source>
        <dbReference type="PROSITE" id="PS50943"/>
    </source>
</evidence>
<dbReference type="PROSITE" id="PS50943">
    <property type="entry name" value="HTH_CROC1"/>
    <property type="match status" value="1"/>
</dbReference>
<keyword evidence="1" id="KW-0805">Transcription regulation</keyword>
<dbReference type="InterPro" id="IPR001387">
    <property type="entry name" value="Cro/C1-type_HTH"/>
</dbReference>
<sequence length="358" mass="39301">MKPNPRKERSTIRDIAALSGLSIASISRYFNGLKVRQTTAEKIEKALEQSDYAPNIAAKFMKGQRTGVIGLILPEISHPFFAMIAEGAIAEARENDQLILISSSKGSRENEKVAVEQFSRSVIDGLIYIPVSHPENIPSIESFRNIPLVVAGRIDVFPNIPHIYTDNNKGGYIATKYLIKQGRRDIGFFGSFWEAPCETRDIREVSLSTLAGTYSTVERFKGYLRALEEEGIPYNPDKIVLCGYGYANGYDAGRALMAKLSPIDGLLVMTSTVGSGAIEAFRDQGISVPENISVVVFDDDEIMNTSLPHLTSVQLSLRKMGIEAIRSLNKILAGEPCPNTVIDVRLKVGNSTTKKDPS</sequence>
<keyword evidence="2" id="KW-0238">DNA-binding</keyword>
<dbReference type="Pfam" id="PF13377">
    <property type="entry name" value="Peripla_BP_3"/>
    <property type="match status" value="1"/>
</dbReference>
<feature type="domain" description="HTH lacI-type" evidence="4">
    <location>
        <begin position="10"/>
        <end position="63"/>
    </location>
</feature>
<dbReference type="Pfam" id="PF00356">
    <property type="entry name" value="LacI"/>
    <property type="match status" value="1"/>
</dbReference>
<dbReference type="GO" id="GO:0000976">
    <property type="term" value="F:transcription cis-regulatory region binding"/>
    <property type="evidence" value="ECO:0007669"/>
    <property type="project" value="TreeGrafter"/>
</dbReference>
<dbReference type="CDD" id="cd06267">
    <property type="entry name" value="PBP1_LacI_sugar_binding-like"/>
    <property type="match status" value="1"/>
</dbReference>
<protein>
    <submittedName>
        <fullName evidence="6">Catabolite control protein A</fullName>
    </submittedName>
</protein>
<dbReference type="GO" id="GO:0003700">
    <property type="term" value="F:DNA-binding transcription factor activity"/>
    <property type="evidence" value="ECO:0007669"/>
    <property type="project" value="TreeGrafter"/>
</dbReference>
<gene>
    <name evidence="6" type="primary">ccpA_1</name>
    <name evidence="6" type="ORF">SDC9_13407</name>
</gene>
<dbReference type="InterPro" id="IPR046335">
    <property type="entry name" value="LacI/GalR-like_sensor"/>
</dbReference>
<evidence type="ECO:0000256" key="3">
    <source>
        <dbReference type="ARBA" id="ARBA00023163"/>
    </source>
</evidence>
<dbReference type="SUPFAM" id="SSF47413">
    <property type="entry name" value="lambda repressor-like DNA-binding domains"/>
    <property type="match status" value="1"/>
</dbReference>
<dbReference type="PANTHER" id="PTHR30146">
    <property type="entry name" value="LACI-RELATED TRANSCRIPTIONAL REPRESSOR"/>
    <property type="match status" value="1"/>
</dbReference>
<dbReference type="PANTHER" id="PTHR30146:SF109">
    <property type="entry name" value="HTH-TYPE TRANSCRIPTIONAL REGULATOR GALS"/>
    <property type="match status" value="1"/>
</dbReference>
<reference evidence="6" key="1">
    <citation type="submission" date="2019-08" db="EMBL/GenBank/DDBJ databases">
        <authorList>
            <person name="Kucharzyk K."/>
            <person name="Murdoch R.W."/>
            <person name="Higgins S."/>
            <person name="Loffler F."/>
        </authorList>
    </citation>
    <scope>NUCLEOTIDE SEQUENCE</scope>
</reference>
<dbReference type="PROSITE" id="PS50932">
    <property type="entry name" value="HTH_LACI_2"/>
    <property type="match status" value="1"/>
</dbReference>